<dbReference type="EMBL" id="KI392502">
    <property type="protein sequence ID" value="ERN15686.1"/>
    <property type="molecule type" value="Genomic_DNA"/>
</dbReference>
<feature type="chain" id="PRO_5012045425" description="Methyltransferase type 11 domain-containing protein" evidence="7">
    <location>
        <begin position="16"/>
        <end position="301"/>
    </location>
</feature>
<dbReference type="PANTHER" id="PTHR44068">
    <property type="entry name" value="ZGC:194242"/>
    <property type="match status" value="1"/>
</dbReference>
<dbReference type="GO" id="GO:0008168">
    <property type="term" value="F:methyltransferase activity"/>
    <property type="evidence" value="ECO:0000318"/>
    <property type="project" value="GO_Central"/>
</dbReference>
<keyword evidence="5 6" id="KW-0949">S-adenosyl-L-methionine</keyword>
<dbReference type="AlphaFoldDB" id="U5CR58"/>
<gene>
    <name evidence="9" type="ORF">AMTR_s00048p00220930</name>
</gene>
<keyword evidence="4 6" id="KW-0808">Transferase</keyword>
<dbReference type="PROSITE" id="PS51581">
    <property type="entry name" value="SAM_GTMT"/>
    <property type="match status" value="1"/>
</dbReference>
<dbReference type="SUPFAM" id="SSF53335">
    <property type="entry name" value="S-adenosyl-L-methionine-dependent methyltransferases"/>
    <property type="match status" value="1"/>
</dbReference>
<dbReference type="OrthoDB" id="8300214at2759"/>
<dbReference type="InterPro" id="IPR029063">
    <property type="entry name" value="SAM-dependent_MTases_sf"/>
</dbReference>
<feature type="signal peptide" evidence="7">
    <location>
        <begin position="1"/>
        <end position="15"/>
    </location>
</feature>
<protein>
    <recommendedName>
        <fullName evidence="8">Methyltransferase type 11 domain-containing protein</fullName>
    </recommendedName>
</protein>
<keyword evidence="3 6" id="KW-0489">Methyltransferase</keyword>
<dbReference type="InterPro" id="IPR050447">
    <property type="entry name" value="Erg6_SMT_methyltransf"/>
</dbReference>
<keyword evidence="2" id="KW-0017">Alkaloid metabolism</keyword>
<evidence type="ECO:0000259" key="8">
    <source>
        <dbReference type="Pfam" id="PF08241"/>
    </source>
</evidence>
<evidence type="ECO:0000256" key="4">
    <source>
        <dbReference type="ARBA" id="ARBA00022679"/>
    </source>
</evidence>
<evidence type="ECO:0000256" key="1">
    <source>
        <dbReference type="ARBA" id="ARBA00004913"/>
    </source>
</evidence>
<dbReference type="OMA" id="NENFSGM"/>
<evidence type="ECO:0000313" key="9">
    <source>
        <dbReference type="EMBL" id="ERN15686.1"/>
    </source>
</evidence>
<dbReference type="STRING" id="13333.U5CR58"/>
<dbReference type="Gene3D" id="3.40.50.150">
    <property type="entry name" value="Vaccinia Virus protein VP39"/>
    <property type="match status" value="1"/>
</dbReference>
<feature type="domain" description="Methyltransferase type 11" evidence="8">
    <location>
        <begin position="84"/>
        <end position="182"/>
    </location>
</feature>
<dbReference type="Proteomes" id="UP000017836">
    <property type="component" value="Unassembled WGS sequence"/>
</dbReference>
<feature type="region of interest" description="SAM motif III" evidence="6">
    <location>
        <begin position="173"/>
        <end position="182"/>
    </location>
</feature>
<organism evidence="9 10">
    <name type="scientific">Amborella trichopoda</name>
    <dbReference type="NCBI Taxonomy" id="13333"/>
    <lineage>
        <taxon>Eukaryota</taxon>
        <taxon>Viridiplantae</taxon>
        <taxon>Streptophyta</taxon>
        <taxon>Embryophyta</taxon>
        <taxon>Tracheophyta</taxon>
        <taxon>Spermatophyta</taxon>
        <taxon>Magnoliopsida</taxon>
        <taxon>Amborellales</taxon>
        <taxon>Amborellaceae</taxon>
        <taxon>Amborella</taxon>
    </lineage>
</organism>
<dbReference type="GO" id="GO:0009820">
    <property type="term" value="P:alkaloid metabolic process"/>
    <property type="evidence" value="ECO:0007669"/>
    <property type="project" value="UniProtKB-KW"/>
</dbReference>
<keyword evidence="7" id="KW-0732">Signal</keyword>
<evidence type="ECO:0000256" key="5">
    <source>
        <dbReference type="ARBA" id="ARBA00022691"/>
    </source>
</evidence>
<feature type="region of interest" description="SAM motif I" evidence="6">
    <location>
        <begin position="83"/>
        <end position="92"/>
    </location>
</feature>
<comment type="similarity">
    <text evidence="6">Belongs to the class I-like SAM-binding methyltransferase superfamily. gTMT family.</text>
</comment>
<dbReference type="Gramene" id="ERN15686">
    <property type="protein sequence ID" value="ERN15686"/>
    <property type="gene ID" value="AMTR_s00048p00220930"/>
</dbReference>
<dbReference type="InterPro" id="IPR025774">
    <property type="entry name" value="PiNMT-like"/>
</dbReference>
<dbReference type="Pfam" id="PF08241">
    <property type="entry name" value="Methyltransf_11"/>
    <property type="match status" value="1"/>
</dbReference>
<evidence type="ECO:0000256" key="6">
    <source>
        <dbReference type="PROSITE-ProRule" id="PRU00914"/>
    </source>
</evidence>
<proteinExistence type="inferred from homology"/>
<dbReference type="GO" id="GO:0032259">
    <property type="term" value="P:methylation"/>
    <property type="evidence" value="ECO:0007669"/>
    <property type="project" value="UniProtKB-UniRule"/>
</dbReference>
<reference evidence="10" key="1">
    <citation type="journal article" date="2013" name="Science">
        <title>The Amborella genome and the evolution of flowering plants.</title>
        <authorList>
            <consortium name="Amborella Genome Project"/>
        </authorList>
    </citation>
    <scope>NUCLEOTIDE SEQUENCE [LARGE SCALE GENOMIC DNA]</scope>
</reference>
<sequence length="301" mass="33670">MFALISSLFATIAWRARLGFQAPADDSTLLWRELWRDHFHHGYYDTHATPSLADHRLSQTRTIDEALAFAGITDDESTWPRTVIDVGCGVGGSARYIAKKLGAKCEGITVDPNQVKIANDLALAQGLADKATFHVADAMDQPFADGQFDLVWVMESGEHMPDRKKFMSELVRVVAPGGTIIIASWCHRDLSPDEKSLRPDELHILNRACNAYEIPAWCSMADYINLAQSFSLQDIKTADWSDNIAPFWPVILRSSFTFDGLTSLFKSGWKTIKLILGLSVLKEGYDKKLIKFAIMTCRKPE</sequence>
<dbReference type="eggNOG" id="KOG1269">
    <property type="taxonomic scope" value="Eukaryota"/>
</dbReference>
<evidence type="ECO:0000256" key="7">
    <source>
        <dbReference type="SAM" id="SignalP"/>
    </source>
</evidence>
<dbReference type="KEGG" id="atr:18443978"/>
<evidence type="ECO:0000256" key="3">
    <source>
        <dbReference type="ARBA" id="ARBA00022603"/>
    </source>
</evidence>
<evidence type="ECO:0000256" key="2">
    <source>
        <dbReference type="ARBA" id="ARBA00022589"/>
    </source>
</evidence>
<evidence type="ECO:0000313" key="10">
    <source>
        <dbReference type="Proteomes" id="UP000017836"/>
    </source>
</evidence>
<dbReference type="HOGENOM" id="CLU_039068_0_0_1"/>
<feature type="region of interest" description="SAM motif II" evidence="6">
    <location>
        <begin position="146"/>
        <end position="154"/>
    </location>
</feature>
<dbReference type="InterPro" id="IPR013216">
    <property type="entry name" value="Methyltransf_11"/>
</dbReference>
<dbReference type="PANTHER" id="PTHR44068:SF11">
    <property type="entry name" value="GERANYL DIPHOSPHATE 2-C-METHYLTRANSFERASE"/>
    <property type="match status" value="1"/>
</dbReference>
<dbReference type="CDD" id="cd02440">
    <property type="entry name" value="AdoMet_MTases"/>
    <property type="match status" value="1"/>
</dbReference>
<accession>U5CR58</accession>
<dbReference type="GO" id="GO:0008757">
    <property type="term" value="F:S-adenosylmethionine-dependent methyltransferase activity"/>
    <property type="evidence" value="ECO:0007669"/>
    <property type="project" value="InterPro"/>
</dbReference>
<name>U5CR58_AMBTC</name>
<keyword evidence="10" id="KW-1185">Reference proteome</keyword>
<comment type="pathway">
    <text evidence="1">Alkaloid biosynthesis.</text>
</comment>